<dbReference type="HOGENOM" id="CLU_006797_4_1_9"/>
<dbReference type="OrthoDB" id="9804143at2"/>
<organism evidence="10 11">
    <name type="scientific">Peptacetobacter hiranonis (strain DSM 13275 / JCM 10541 / KCTC 15199 / TO-931)</name>
    <name type="common">Clostridium hiranonis</name>
    <dbReference type="NCBI Taxonomy" id="500633"/>
    <lineage>
        <taxon>Bacteria</taxon>
        <taxon>Bacillati</taxon>
        <taxon>Bacillota</taxon>
        <taxon>Clostridia</taxon>
        <taxon>Peptostreptococcales</taxon>
        <taxon>Peptostreptococcaceae</taxon>
        <taxon>Peptacetobacter</taxon>
    </lineage>
</organism>
<feature type="transmembrane region" description="Helical" evidence="8">
    <location>
        <begin position="125"/>
        <end position="145"/>
    </location>
</feature>
<evidence type="ECO:0000256" key="8">
    <source>
        <dbReference type="HAMAP-Rule" id="MF_02078"/>
    </source>
</evidence>
<dbReference type="GO" id="GO:0015648">
    <property type="term" value="F:lipid-linked peptidoglycan transporter activity"/>
    <property type="evidence" value="ECO:0007669"/>
    <property type="project" value="UniProtKB-UniRule"/>
</dbReference>
<dbReference type="EMBL" id="ABWP01000044">
    <property type="protein sequence ID" value="EEA85364.1"/>
    <property type="molecule type" value="Genomic_DNA"/>
</dbReference>
<dbReference type="NCBIfam" id="TIGR01695">
    <property type="entry name" value="murJ_mviN"/>
    <property type="match status" value="1"/>
</dbReference>
<feature type="transmembrane region" description="Helical" evidence="8">
    <location>
        <begin position="87"/>
        <end position="105"/>
    </location>
</feature>
<evidence type="ECO:0000256" key="5">
    <source>
        <dbReference type="ARBA" id="ARBA00022984"/>
    </source>
</evidence>
<dbReference type="GO" id="GO:0008360">
    <property type="term" value="P:regulation of cell shape"/>
    <property type="evidence" value="ECO:0007669"/>
    <property type="project" value="UniProtKB-UniRule"/>
</dbReference>
<dbReference type="GO" id="GO:0034204">
    <property type="term" value="P:lipid translocation"/>
    <property type="evidence" value="ECO:0007669"/>
    <property type="project" value="TreeGrafter"/>
</dbReference>
<sequence length="516" mass="56089">MAGTAKAAVWIMIATMLSKLLGFFREVVLASFYGTGAYADVFLLTLNIPGLIIAIVGSAIATIYVPIYFETKEKEGTEGALKFTNNMINIIALLAIVVAILGLLFTEEFVKVFAVGFTGEKFRIAVSFTKIMIIGVIFLALSKILGTYLNVNDSFTVPSLIGIPYNIFIISAIAISTKTNVIIMAIGALLGMASQMLFQLPFAIKKGYKYQPYLNVKEDNIKSMIILMLPMIIGVAIGQINTAVDKALATTLGDGPLSALNYANKLNDFVMALFVTSIVTVIYPKLARMINADKKEDFVNTIVKSSNCILLLVLPITVGAIVLAEPIVRILFQRGAFDAESTNMTYNALRLYSLGLAAMGVRDVITRVFYSLSDTKTPMINASIALVMNIIMNLILIKPLGYKGLAISTSIASIVTVMLLFRSLKKRTGYFGGDKIVKTGLKSLVSSVIMGVCTVFVYKGMYGILGVGMINELLALVCSVVVSVVVYFILIMMLKVDEMSLVFDIFGKAKSKFLKR</sequence>
<keyword evidence="11" id="KW-1185">Reference proteome</keyword>
<dbReference type="CDD" id="cd13123">
    <property type="entry name" value="MATE_MurJ_like"/>
    <property type="match status" value="1"/>
</dbReference>
<evidence type="ECO:0000256" key="7">
    <source>
        <dbReference type="ARBA" id="ARBA00023136"/>
    </source>
</evidence>
<dbReference type="GO" id="GO:0071555">
    <property type="term" value="P:cell wall organization"/>
    <property type="evidence" value="ECO:0007669"/>
    <property type="project" value="UniProtKB-UniRule"/>
</dbReference>
<comment type="subcellular location">
    <subcellularLocation>
        <location evidence="1 8">Cell membrane</location>
        <topology evidence="1 8">Multi-pass membrane protein</topology>
    </subcellularLocation>
</comment>
<evidence type="ECO:0000256" key="2">
    <source>
        <dbReference type="ARBA" id="ARBA00022475"/>
    </source>
</evidence>
<feature type="transmembrane region" description="Helical" evidence="8">
    <location>
        <begin position="441"/>
        <end position="461"/>
    </location>
</feature>
<feature type="transmembrane region" description="Helical" evidence="8">
    <location>
        <begin position="308"/>
        <end position="332"/>
    </location>
</feature>
<dbReference type="RefSeq" id="WP_006439879.1">
    <property type="nucleotide sequence ID" value="NZ_DS995356.1"/>
</dbReference>
<dbReference type="PRINTS" id="PR01806">
    <property type="entry name" value="VIRFACTRMVIN"/>
</dbReference>
<keyword evidence="8 9" id="KW-0813">Transport</keyword>
<gene>
    <name evidence="10" type="primary">mviN</name>
    <name evidence="8" type="synonym">murJ</name>
    <name evidence="10" type="ORF">CLOHIR_00961</name>
</gene>
<feature type="transmembrane region" description="Helical" evidence="8">
    <location>
        <begin position="473"/>
        <end position="494"/>
    </location>
</feature>
<reference evidence="10 11" key="2">
    <citation type="submission" date="2008-10" db="EMBL/GenBank/DDBJ databases">
        <title>Draft genome sequence of Clostridium hiranonis (DSM 13275).</title>
        <authorList>
            <person name="Sudarsanam P."/>
            <person name="Ley R."/>
            <person name="Guruge J."/>
            <person name="Turnbaugh P.J."/>
            <person name="Mahowald M."/>
            <person name="Liep D."/>
            <person name="Gordon J."/>
        </authorList>
    </citation>
    <scope>NUCLEOTIDE SEQUENCE [LARGE SCALE GENOMIC DNA]</scope>
    <source>
        <strain evidence="10 11">DSM 13275</strain>
    </source>
</reference>
<feature type="transmembrane region" description="Helical" evidence="8">
    <location>
        <begin position="44"/>
        <end position="67"/>
    </location>
</feature>
<comment type="pathway">
    <text evidence="8">Cell wall biogenesis; peptidoglycan biosynthesis.</text>
</comment>
<dbReference type="Pfam" id="PF03023">
    <property type="entry name" value="MurJ"/>
    <property type="match status" value="1"/>
</dbReference>
<keyword evidence="6 8" id="KW-1133">Transmembrane helix</keyword>
<dbReference type="STRING" id="500633.CLOHIR_00961"/>
<dbReference type="PANTHER" id="PTHR47019:SF1">
    <property type="entry name" value="LIPID II FLIPPASE MURJ"/>
    <property type="match status" value="1"/>
</dbReference>
<dbReference type="Proteomes" id="UP000003178">
    <property type="component" value="Unassembled WGS sequence"/>
</dbReference>
<evidence type="ECO:0000313" key="10">
    <source>
        <dbReference type="EMBL" id="EEA85364.1"/>
    </source>
</evidence>
<dbReference type="PANTHER" id="PTHR47019">
    <property type="entry name" value="LIPID II FLIPPASE MURJ"/>
    <property type="match status" value="1"/>
</dbReference>
<feature type="transmembrane region" description="Helical" evidence="8">
    <location>
        <begin position="157"/>
        <end position="175"/>
    </location>
</feature>
<keyword evidence="7 8" id="KW-0472">Membrane</keyword>
<name>B6FYK8_PEPHT</name>
<feature type="transmembrane region" description="Helical" evidence="8">
    <location>
        <begin position="7"/>
        <end position="24"/>
    </location>
</feature>
<dbReference type="HAMAP" id="MF_02078">
    <property type="entry name" value="MurJ_MviN"/>
    <property type="match status" value="1"/>
</dbReference>
<keyword evidence="4 8" id="KW-0133">Cell shape</keyword>
<evidence type="ECO:0000313" key="11">
    <source>
        <dbReference type="Proteomes" id="UP000003178"/>
    </source>
</evidence>
<proteinExistence type="inferred from homology"/>
<evidence type="ECO:0000256" key="9">
    <source>
        <dbReference type="PIRNR" id="PIRNR002869"/>
    </source>
</evidence>
<evidence type="ECO:0000256" key="6">
    <source>
        <dbReference type="ARBA" id="ARBA00022989"/>
    </source>
</evidence>
<reference evidence="10 11" key="1">
    <citation type="submission" date="2008-09" db="EMBL/GenBank/DDBJ databases">
        <authorList>
            <person name="Fulton L."/>
            <person name="Clifton S."/>
            <person name="Fulton B."/>
            <person name="Xu J."/>
            <person name="Minx P."/>
            <person name="Pepin K.H."/>
            <person name="Johnson M."/>
            <person name="Thiruvilangam P."/>
            <person name="Bhonagiri V."/>
            <person name="Nash W.E."/>
            <person name="Mardis E.R."/>
            <person name="Wilson R.K."/>
        </authorList>
    </citation>
    <scope>NUCLEOTIDE SEQUENCE [LARGE SCALE GENOMIC DNA]</scope>
    <source>
        <strain evidence="10 11">DSM 13275</strain>
    </source>
</reference>
<feature type="transmembrane region" description="Helical" evidence="8">
    <location>
        <begin position="225"/>
        <end position="244"/>
    </location>
</feature>
<dbReference type="InterPro" id="IPR004268">
    <property type="entry name" value="MurJ"/>
</dbReference>
<evidence type="ECO:0000256" key="3">
    <source>
        <dbReference type="ARBA" id="ARBA00022692"/>
    </source>
</evidence>
<comment type="function">
    <text evidence="8 9">Involved in peptidoglycan biosynthesis. Transports lipid-linked peptidoglycan precursors from the inner to the outer leaflet of the cytoplasmic membrane.</text>
</comment>
<dbReference type="InterPro" id="IPR051050">
    <property type="entry name" value="Lipid_II_flippase_MurJ/MviN"/>
</dbReference>
<comment type="similarity">
    <text evidence="8 9">Belongs to the MurJ/MviN family.</text>
</comment>
<feature type="transmembrane region" description="Helical" evidence="8">
    <location>
        <begin position="181"/>
        <end position="204"/>
    </location>
</feature>
<feature type="transmembrane region" description="Helical" evidence="8">
    <location>
        <begin position="269"/>
        <end position="287"/>
    </location>
</feature>
<dbReference type="AlphaFoldDB" id="B6FYK8"/>
<dbReference type="PIRSF" id="PIRSF002869">
    <property type="entry name" value="MviN"/>
    <property type="match status" value="1"/>
</dbReference>
<evidence type="ECO:0000256" key="4">
    <source>
        <dbReference type="ARBA" id="ARBA00022960"/>
    </source>
</evidence>
<dbReference type="GO" id="GO:0009252">
    <property type="term" value="P:peptidoglycan biosynthetic process"/>
    <property type="evidence" value="ECO:0007669"/>
    <property type="project" value="UniProtKB-UniRule"/>
</dbReference>
<feature type="transmembrane region" description="Helical" evidence="8">
    <location>
        <begin position="402"/>
        <end position="421"/>
    </location>
</feature>
<dbReference type="UniPathway" id="UPA00219"/>
<keyword evidence="5 8" id="KW-0573">Peptidoglycan synthesis</keyword>
<protein>
    <recommendedName>
        <fullName evidence="8">Probable lipid II flippase MurJ</fullName>
    </recommendedName>
</protein>
<accession>B6FYK8</accession>
<evidence type="ECO:0000256" key="1">
    <source>
        <dbReference type="ARBA" id="ARBA00004651"/>
    </source>
</evidence>
<keyword evidence="3 8" id="KW-0812">Transmembrane</keyword>
<dbReference type="eggNOG" id="COG0728">
    <property type="taxonomic scope" value="Bacteria"/>
</dbReference>
<feature type="transmembrane region" description="Helical" evidence="8">
    <location>
        <begin position="379"/>
        <end position="396"/>
    </location>
</feature>
<comment type="caution">
    <text evidence="10">The sequence shown here is derived from an EMBL/GenBank/DDBJ whole genome shotgun (WGS) entry which is preliminary data.</text>
</comment>
<dbReference type="GO" id="GO:0005886">
    <property type="term" value="C:plasma membrane"/>
    <property type="evidence" value="ECO:0007669"/>
    <property type="project" value="UniProtKB-SubCell"/>
</dbReference>
<keyword evidence="8 9" id="KW-0961">Cell wall biogenesis/degradation</keyword>
<keyword evidence="2 8" id="KW-1003">Cell membrane</keyword>